<feature type="binding site" evidence="9">
    <location>
        <position position="284"/>
    </location>
    <ligand>
        <name>FMN</name>
        <dbReference type="ChEBI" id="CHEBI:58210"/>
    </ligand>
</feature>
<feature type="compositionally biased region" description="Basic residues" evidence="10">
    <location>
        <begin position="62"/>
        <end position="76"/>
    </location>
</feature>
<feature type="binding site" evidence="9">
    <location>
        <position position="144"/>
    </location>
    <ligand>
        <name>FMN</name>
        <dbReference type="ChEBI" id="CHEBI:58210"/>
    </ligand>
</feature>
<dbReference type="GO" id="GO:0010181">
    <property type="term" value="F:FMN binding"/>
    <property type="evidence" value="ECO:0007669"/>
    <property type="project" value="InterPro"/>
</dbReference>
<evidence type="ECO:0000256" key="2">
    <source>
        <dbReference type="ARBA" id="ARBA00013087"/>
    </source>
</evidence>
<feature type="binding site" evidence="9">
    <location>
        <position position="166"/>
    </location>
    <ligand>
        <name>FMN</name>
        <dbReference type="ChEBI" id="CHEBI:58210"/>
    </ligand>
</feature>
<feature type="binding site" evidence="9">
    <location>
        <position position="289"/>
    </location>
    <ligand>
        <name>glyoxylate</name>
        <dbReference type="ChEBI" id="CHEBI:36655"/>
    </ligand>
</feature>
<dbReference type="AlphaFoldDB" id="L5K2Q1"/>
<dbReference type="InterPro" id="IPR012133">
    <property type="entry name" value="Alpha-hydoxy_acid_DH_FMN"/>
</dbReference>
<dbReference type="GO" id="GO:0001561">
    <property type="term" value="P:fatty acid alpha-oxidation"/>
    <property type="evidence" value="ECO:0007669"/>
    <property type="project" value="TreeGrafter"/>
</dbReference>
<feature type="binding site" evidence="9">
    <location>
        <position position="24"/>
    </location>
    <ligand>
        <name>glyoxylate</name>
        <dbReference type="ChEBI" id="CHEBI:36655"/>
    </ligand>
</feature>
<dbReference type="EC" id="1.1.3.15" evidence="2"/>
<dbReference type="InParanoid" id="L5K2Q1"/>
<dbReference type="PROSITE" id="PS51349">
    <property type="entry name" value="FMN_HYDROXY_ACID_DH_2"/>
    <property type="match status" value="1"/>
</dbReference>
<evidence type="ECO:0000259" key="11">
    <source>
        <dbReference type="PROSITE" id="PS51349"/>
    </source>
</evidence>
<feature type="binding site" evidence="9">
    <location>
        <position position="168"/>
    </location>
    <ligand>
        <name>glyoxylate</name>
        <dbReference type="ChEBI" id="CHEBI:36655"/>
    </ligand>
</feature>
<dbReference type="InterPro" id="IPR037396">
    <property type="entry name" value="FMN_HAD"/>
</dbReference>
<dbReference type="Proteomes" id="UP000010552">
    <property type="component" value="Unassembled WGS sequence"/>
</dbReference>
<proteinExistence type="inferred from homology"/>
<evidence type="ECO:0000256" key="5">
    <source>
        <dbReference type="ARBA" id="ARBA00024042"/>
    </source>
</evidence>
<dbReference type="Pfam" id="PF01070">
    <property type="entry name" value="FMN_dh"/>
    <property type="match status" value="2"/>
</dbReference>
<dbReference type="InterPro" id="IPR008259">
    <property type="entry name" value="FMN_hydac_DH_AS"/>
</dbReference>
<comment type="cofactor">
    <cofactor evidence="1">
        <name>FMN</name>
        <dbReference type="ChEBI" id="CHEBI:58210"/>
    </cofactor>
</comment>
<dbReference type="SUPFAM" id="SSF51395">
    <property type="entry name" value="FMN-linked oxidoreductases"/>
    <property type="match status" value="1"/>
</dbReference>
<dbReference type="FunCoup" id="L5K2Q1">
    <property type="interactions" value="211"/>
</dbReference>
<comment type="catalytic activity">
    <reaction evidence="7">
        <text>2-hydroxyoctanoate + O2 = 2-oxooctanoate + H2O2</text>
        <dbReference type="Rhea" id="RHEA:67940"/>
        <dbReference type="ChEBI" id="CHEBI:15379"/>
        <dbReference type="ChEBI" id="CHEBI:16240"/>
        <dbReference type="ChEBI" id="CHEBI:133514"/>
        <dbReference type="ChEBI" id="CHEBI:176689"/>
    </reaction>
    <physiologicalReaction direction="left-to-right" evidence="7">
        <dbReference type="Rhea" id="RHEA:67941"/>
    </physiologicalReaction>
</comment>
<dbReference type="Gene3D" id="3.20.20.70">
    <property type="entry name" value="Aldolase class I"/>
    <property type="match status" value="2"/>
</dbReference>
<evidence type="ECO:0000256" key="1">
    <source>
        <dbReference type="ARBA" id="ARBA00001917"/>
    </source>
</evidence>
<keyword evidence="13" id="KW-1185">Reference proteome</keyword>
<feature type="binding site" evidence="9">
    <location>
        <position position="262"/>
    </location>
    <ligand>
        <name>FMN</name>
        <dbReference type="ChEBI" id="CHEBI:58210"/>
    </ligand>
</feature>
<keyword evidence="4" id="KW-0560">Oxidoreductase</keyword>
<evidence type="ECO:0000256" key="6">
    <source>
        <dbReference type="ARBA" id="ARBA00029325"/>
    </source>
</evidence>
<dbReference type="FunFam" id="3.20.20.70:FF:000056">
    <property type="entry name" value="hydroxyacid oxidase 2"/>
    <property type="match status" value="1"/>
</dbReference>
<evidence type="ECO:0000256" key="7">
    <source>
        <dbReference type="ARBA" id="ARBA00029327"/>
    </source>
</evidence>
<name>L5K2Q1_PTEAL</name>
<feature type="region of interest" description="Disordered" evidence="10">
    <location>
        <begin position="42"/>
        <end position="76"/>
    </location>
</feature>
<dbReference type="GO" id="GO:0005782">
    <property type="term" value="C:peroxisomal matrix"/>
    <property type="evidence" value="ECO:0007669"/>
    <property type="project" value="TreeGrafter"/>
</dbReference>
<gene>
    <name evidence="12" type="ORF">PAL_GLEAN10017471</name>
</gene>
<feature type="domain" description="FMN hydroxy acid dehydrogenase" evidence="11">
    <location>
        <begin position="1"/>
        <end position="412"/>
    </location>
</feature>
<evidence type="ECO:0000256" key="10">
    <source>
        <dbReference type="SAM" id="MobiDB-lite"/>
    </source>
</evidence>
<feature type="binding site" evidence="9">
    <location>
        <begin position="115"/>
        <end position="117"/>
    </location>
    <ligand>
        <name>FMN</name>
        <dbReference type="ChEBI" id="CHEBI:58210"/>
    </ligand>
</feature>
<dbReference type="PIRSF" id="PIRSF000138">
    <property type="entry name" value="Al-hdrx_acd_dh"/>
    <property type="match status" value="1"/>
</dbReference>
<keyword evidence="9" id="KW-0285">Flavoprotein</keyword>
<dbReference type="InterPro" id="IPR013785">
    <property type="entry name" value="Aldolase_TIM"/>
</dbReference>
<evidence type="ECO:0000313" key="12">
    <source>
        <dbReference type="EMBL" id="ELK05964.1"/>
    </source>
</evidence>
<dbReference type="PANTHER" id="PTHR10578">
    <property type="entry name" value="S -2-HYDROXY-ACID OXIDASE-RELATED"/>
    <property type="match status" value="1"/>
</dbReference>
<dbReference type="GO" id="GO:0003973">
    <property type="term" value="F:(S)-2-hydroxy-acid oxidase activity"/>
    <property type="evidence" value="ECO:0007669"/>
    <property type="project" value="UniProtKB-EC"/>
</dbReference>
<dbReference type="PANTHER" id="PTHR10578:SF149">
    <property type="entry name" value="2-HYDROXYACID OXIDASE 2"/>
    <property type="match status" value="1"/>
</dbReference>
<dbReference type="EMBL" id="KB031037">
    <property type="protein sequence ID" value="ELK05964.1"/>
    <property type="molecule type" value="Genomic_DNA"/>
</dbReference>
<keyword evidence="3 9" id="KW-0288">FMN</keyword>
<evidence type="ECO:0000313" key="13">
    <source>
        <dbReference type="Proteomes" id="UP000010552"/>
    </source>
</evidence>
<dbReference type="InterPro" id="IPR000262">
    <property type="entry name" value="FMN-dep_DH"/>
</dbReference>
<dbReference type="PROSITE" id="PS00557">
    <property type="entry name" value="FMN_HYDROXY_ACID_DH_1"/>
    <property type="match status" value="1"/>
</dbReference>
<feature type="active site" description="Proton acceptor" evidence="8">
    <location>
        <position position="286"/>
    </location>
</feature>
<protein>
    <recommendedName>
        <fullName evidence="2">(S)-2-hydroxy-acid oxidase</fullName>
        <ecNumber evidence="2">1.1.3.15</ecNumber>
    </recommendedName>
</protein>
<dbReference type="CDD" id="cd02809">
    <property type="entry name" value="alpha_hydroxyacid_oxid_FMN"/>
    <property type="match status" value="1"/>
</dbReference>
<dbReference type="STRING" id="9402.L5K2Q1"/>
<evidence type="ECO:0000256" key="3">
    <source>
        <dbReference type="ARBA" id="ARBA00022643"/>
    </source>
</evidence>
<organism evidence="12 13">
    <name type="scientific">Pteropus alecto</name>
    <name type="common">Black flying fox</name>
    <dbReference type="NCBI Taxonomy" id="9402"/>
    <lineage>
        <taxon>Eukaryota</taxon>
        <taxon>Metazoa</taxon>
        <taxon>Chordata</taxon>
        <taxon>Craniata</taxon>
        <taxon>Vertebrata</taxon>
        <taxon>Euteleostomi</taxon>
        <taxon>Mammalia</taxon>
        <taxon>Eutheria</taxon>
        <taxon>Laurasiatheria</taxon>
        <taxon>Chiroptera</taxon>
        <taxon>Yinpterochiroptera</taxon>
        <taxon>Pteropodoidea</taxon>
        <taxon>Pteropodidae</taxon>
        <taxon>Pteropodinae</taxon>
        <taxon>Pteropus</taxon>
    </lineage>
</organism>
<evidence type="ECO:0000256" key="4">
    <source>
        <dbReference type="ARBA" id="ARBA00023002"/>
    </source>
</evidence>
<feature type="binding site" evidence="9">
    <location>
        <position position="286"/>
    </location>
    <ligand>
        <name>glyoxylate</name>
        <dbReference type="ChEBI" id="CHEBI:36655"/>
    </ligand>
</feature>
<feature type="binding site" evidence="9">
    <location>
        <position position="203"/>
    </location>
    <ligand>
        <name>glyoxylate</name>
        <dbReference type="ChEBI" id="CHEBI:36655"/>
    </ligand>
</feature>
<evidence type="ECO:0000256" key="9">
    <source>
        <dbReference type="PIRSR" id="PIRSR000138-2"/>
    </source>
</evidence>
<feature type="binding site" evidence="9">
    <location>
        <position position="194"/>
    </location>
    <ligand>
        <name>FMN</name>
        <dbReference type="ChEBI" id="CHEBI:58210"/>
    </ligand>
</feature>
<evidence type="ECO:0000256" key="8">
    <source>
        <dbReference type="PIRSR" id="PIRSR000138-1"/>
    </source>
</evidence>
<comment type="catalytic activity">
    <reaction evidence="6">
        <text>a (2S)-2-hydroxycarboxylate + O2 = a 2-oxocarboxylate + H2O2</text>
        <dbReference type="Rhea" id="RHEA:16789"/>
        <dbReference type="ChEBI" id="CHEBI:15379"/>
        <dbReference type="ChEBI" id="CHEBI:16240"/>
        <dbReference type="ChEBI" id="CHEBI:35179"/>
        <dbReference type="ChEBI" id="CHEBI:58123"/>
        <dbReference type="EC" id="1.1.3.15"/>
    </reaction>
    <physiologicalReaction direction="left-to-right" evidence="6">
        <dbReference type="Rhea" id="RHEA:16790"/>
    </physiologicalReaction>
</comment>
<feature type="binding site" evidence="9">
    <location>
        <begin position="340"/>
        <end position="341"/>
    </location>
    <ligand>
        <name>FMN</name>
        <dbReference type="ChEBI" id="CHEBI:58210"/>
    </ligand>
</feature>
<accession>L5K2Q1</accession>
<reference evidence="13" key="1">
    <citation type="journal article" date="2013" name="Science">
        <title>Comparative analysis of bat genomes provides insight into the evolution of flight and immunity.</title>
        <authorList>
            <person name="Zhang G."/>
            <person name="Cowled C."/>
            <person name="Shi Z."/>
            <person name="Huang Z."/>
            <person name="Bishop-Lilly K.A."/>
            <person name="Fang X."/>
            <person name="Wynne J.W."/>
            <person name="Xiong Z."/>
            <person name="Baker M.L."/>
            <person name="Zhao W."/>
            <person name="Tachedjian M."/>
            <person name="Zhu Y."/>
            <person name="Zhou P."/>
            <person name="Jiang X."/>
            <person name="Ng J."/>
            <person name="Yang L."/>
            <person name="Wu L."/>
            <person name="Xiao J."/>
            <person name="Feng Y."/>
            <person name="Chen Y."/>
            <person name="Sun X."/>
            <person name="Zhang Y."/>
            <person name="Marsh G.A."/>
            <person name="Crameri G."/>
            <person name="Broder C.C."/>
            <person name="Frey K.G."/>
            <person name="Wang L.F."/>
            <person name="Wang J."/>
        </authorList>
    </citation>
    <scope>NUCLEOTIDE SEQUENCE [LARGE SCALE GENOMIC DNA]</scope>
</reference>
<sequence>MPMVCVTDFEAQARERLCKSTWDYIEGGADDDFTRDDNVAAFKKSGLPRTRRHQQPAGPGSRQHRHAGRQSHQRKTSVIWRRFRLRPRYLRDVSQVDTRTTVQGQEISAPICVSPTGFHCLAWPDGEMSTARAAQAAGICYITSTYASCTLEDIVAAAPRGLRWFQLYVQTDRQLTQQLIQRAESLGFKALVITVDAPKTGNRRQNIRNQLDLKKMLMLKDLRSPKEGNSAPRLQMSLIDSSFCWNDLSWIQSITRLPIILKGILTKEDAELALQHKVDGIIVSNHGGRQLDGVPASVDALPEVVAAVKGSMEVYMDGGIRTGNDVLKALALGAKCVFLGRPILWGLAYKHTPDCSFTLLFVSPPPLSCEQGEHGVEEVLNMLKDEFHTSMALSGCRSVAEISQDLVQVSRL</sequence>
<comment type="similarity">
    <text evidence="5">Belongs to the FMN-dependent alpha-hydroxy acid dehydrogenase family.</text>
</comment>
<feature type="binding site" evidence="9">
    <location>
        <begin position="317"/>
        <end position="321"/>
    </location>
    <ligand>
        <name>FMN</name>
        <dbReference type="ChEBI" id="CHEBI:58210"/>
    </ligand>
</feature>